<dbReference type="SUPFAM" id="SSF52540">
    <property type="entry name" value="P-loop containing nucleoside triphosphate hydrolases"/>
    <property type="match status" value="1"/>
</dbReference>
<dbReference type="InterPro" id="IPR027417">
    <property type="entry name" value="P-loop_NTPase"/>
</dbReference>
<name>A0A1H9GJM9_9HYPH</name>
<dbReference type="Proteomes" id="UP000199647">
    <property type="component" value="Unassembled WGS sequence"/>
</dbReference>
<dbReference type="AlphaFoldDB" id="A0A1H9GJM9"/>
<dbReference type="OrthoDB" id="9780606at2"/>
<evidence type="ECO:0000259" key="1">
    <source>
        <dbReference type="Pfam" id="PF12705"/>
    </source>
</evidence>
<dbReference type="EMBL" id="FOFG01000005">
    <property type="protein sequence ID" value="SEQ50249.1"/>
    <property type="molecule type" value="Genomic_DNA"/>
</dbReference>
<gene>
    <name evidence="2" type="ORF">SAMN05216548_10560</name>
</gene>
<reference evidence="2 3" key="1">
    <citation type="submission" date="2016-10" db="EMBL/GenBank/DDBJ databases">
        <authorList>
            <person name="de Groot N.N."/>
        </authorList>
    </citation>
    <scope>NUCLEOTIDE SEQUENCE [LARGE SCALE GENOMIC DNA]</scope>
    <source>
        <strain evidence="2 3">A52C2</strain>
    </source>
</reference>
<dbReference type="GO" id="GO:0004386">
    <property type="term" value="F:helicase activity"/>
    <property type="evidence" value="ECO:0007669"/>
    <property type="project" value="UniProtKB-KW"/>
</dbReference>
<keyword evidence="3" id="KW-1185">Reference proteome</keyword>
<proteinExistence type="predicted"/>
<dbReference type="Pfam" id="PF12705">
    <property type="entry name" value="PDDEXK_1"/>
    <property type="match status" value="1"/>
</dbReference>
<keyword evidence="2" id="KW-0347">Helicase</keyword>
<evidence type="ECO:0000313" key="2">
    <source>
        <dbReference type="EMBL" id="SEQ50249.1"/>
    </source>
</evidence>
<accession>A0A1H9GJM9</accession>
<feature type="domain" description="PD-(D/E)XK endonuclease-like" evidence="1">
    <location>
        <begin position="770"/>
        <end position="1006"/>
    </location>
</feature>
<dbReference type="NCBIfam" id="TIGR02786">
    <property type="entry name" value="addB_alphas"/>
    <property type="match status" value="1"/>
</dbReference>
<keyword evidence="2" id="KW-0067">ATP-binding</keyword>
<dbReference type="InterPro" id="IPR038726">
    <property type="entry name" value="PDDEXK_AddAB-type"/>
</dbReference>
<sequence length="1047" mass="112378">MRPSHVFTIPPGAPFLDTLVDAFLGGELIEGFSASADPFALADATIYLPTRRAARAIRESFLKACGKAVLLPTIRTLGDVDEDEFSLDGSLPGALDADGLGLPPAISAMRRQLELSTLVLAWSGATFRQAAGLGDEPPLVQASPADAVRLAAALAQSIDQVGSGGPGWQALEGVLDRGELARYWEITLSFLRIATEAWPQHLREQGLIDPGIRRDRLVRAEAERLAAHPPRGPVIAAGSTGSVAATAALLAAIARLPNGAVVLPGLDTDLDAPSFEAIGAEAEGPAGLGHPQYGLKLLLEKLEVPRHEVRSLGEVAPAMALRTRTVSEAMRPADTTELWTQKPLSPADRAEALGGLRLVEAASEREEALAVALILRGSLEIPGQVAALVTPDRGLARRVAVELRRWDIRVDDSGGIPFARTRPGVLARLVADVALGGCRAETLLALLRHPLTTLGLAAPETRAAARALERAVLRGPQLKPGLDALAHALSVRSDVRAAQEDGSGTERLGPAASGLSGADWNAAADLVERLRGALAPLEVLRDADGPVPLEALVAAHCEALEAVAADAGGQADALFAGEAGEVLRHTLEELQAAAGHGPDVKPFLYPALFLALLDGLVVRQPGGTDPRIHIWGALEARLQRVDVMVLSGLNEGTWPSQTRLDPLLSRPMRAALELEPPERRVGLAAHDFAQALGQKEVWLTRSDRENGEPRVASRWLQRLLALAGEGLAKDLGQRGEPILAAARAIDAPRAAVAPTERPNPRPPLALRPKSLSATQIETLIRDPYAIYARHVLKLRPFEDLARLPDASERGTLIHDILQAFVEERPAGPFDDAARDRLLDLGRAAFAKFTDFPEIATLWWPRFEKIAGWFVAREAERVDIEERLLERSGVLQVTPEFRLTARADRVDRLVGGGLGIVDYKTGNPPSVDEVLTLSPQLPLEALIAEAGGFEGLDDPGEVERLDYYRLSGQGEGGEIAERGARKAGRDKPEVTLRETIERTGERLRQLAGEYGREETGYLSRKIPRPGREFAGDYDHLARVQEWTLEGEE</sequence>
<keyword evidence="2" id="KW-0378">Hydrolase</keyword>
<dbReference type="STRING" id="1855383.SAMN05216548_10560"/>
<organism evidence="2 3">
    <name type="scientific">Faunimonas pinastri</name>
    <dbReference type="NCBI Taxonomy" id="1855383"/>
    <lineage>
        <taxon>Bacteria</taxon>
        <taxon>Pseudomonadati</taxon>
        <taxon>Pseudomonadota</taxon>
        <taxon>Alphaproteobacteria</taxon>
        <taxon>Hyphomicrobiales</taxon>
        <taxon>Afifellaceae</taxon>
        <taxon>Faunimonas</taxon>
    </lineage>
</organism>
<dbReference type="RefSeq" id="WP_092496211.1">
    <property type="nucleotide sequence ID" value="NZ_FOFG01000005.1"/>
</dbReference>
<evidence type="ECO:0000313" key="3">
    <source>
        <dbReference type="Proteomes" id="UP000199647"/>
    </source>
</evidence>
<protein>
    <submittedName>
        <fullName evidence="2">DNA helicase/exodeoxyribonuclease V, subunit B</fullName>
    </submittedName>
</protein>
<keyword evidence="2" id="KW-0547">Nucleotide-binding</keyword>
<dbReference type="InterPro" id="IPR014153">
    <property type="entry name" value="Ds_break_AddB"/>
</dbReference>